<dbReference type="InterPro" id="IPR035979">
    <property type="entry name" value="RBD_domain_sf"/>
</dbReference>
<feature type="compositionally biased region" description="Low complexity" evidence="6">
    <location>
        <begin position="592"/>
        <end position="621"/>
    </location>
</feature>
<dbReference type="Gene3D" id="3.30.70.330">
    <property type="match status" value="2"/>
</dbReference>
<evidence type="ECO:0000256" key="2">
    <source>
        <dbReference type="ARBA" id="ARBA00022630"/>
    </source>
</evidence>
<dbReference type="SUPFAM" id="SSF50475">
    <property type="entry name" value="FMN-binding split barrel"/>
    <property type="match status" value="1"/>
</dbReference>
<dbReference type="InterPro" id="IPR002563">
    <property type="entry name" value="Flavin_Rdtase-like_dom"/>
</dbReference>
<feature type="compositionally biased region" description="Polar residues" evidence="6">
    <location>
        <begin position="512"/>
        <end position="537"/>
    </location>
</feature>
<comment type="caution">
    <text evidence="8">The sequence shown here is derived from an EMBL/GenBank/DDBJ whole genome shotgun (WGS) entry which is preliminary data.</text>
</comment>
<accession>A0ABR2YZS8</accession>
<dbReference type="Pfam" id="PF01613">
    <property type="entry name" value="Flavin_Reduct"/>
    <property type="match status" value="1"/>
</dbReference>
<organism evidence="8 9">
    <name type="scientific">Coccomyxa subellipsoidea</name>
    <dbReference type="NCBI Taxonomy" id="248742"/>
    <lineage>
        <taxon>Eukaryota</taxon>
        <taxon>Viridiplantae</taxon>
        <taxon>Chlorophyta</taxon>
        <taxon>core chlorophytes</taxon>
        <taxon>Trebouxiophyceae</taxon>
        <taxon>Trebouxiophyceae incertae sedis</taxon>
        <taxon>Coccomyxaceae</taxon>
        <taxon>Coccomyxa</taxon>
    </lineage>
</organism>
<evidence type="ECO:0000256" key="4">
    <source>
        <dbReference type="ARBA" id="ARBA00038054"/>
    </source>
</evidence>
<proteinExistence type="inferred from homology"/>
<dbReference type="Proteomes" id="UP001491310">
    <property type="component" value="Unassembled WGS sequence"/>
</dbReference>
<protein>
    <recommendedName>
        <fullName evidence="7">RRM domain-containing protein</fullName>
    </recommendedName>
</protein>
<dbReference type="InterPro" id="IPR000504">
    <property type="entry name" value="RRM_dom"/>
</dbReference>
<dbReference type="Gene3D" id="2.30.110.10">
    <property type="entry name" value="Electron Transport, Fmn-binding Protein, Chain A"/>
    <property type="match status" value="1"/>
</dbReference>
<dbReference type="InterPro" id="IPR012677">
    <property type="entry name" value="Nucleotide-bd_a/b_plait_sf"/>
</dbReference>
<feature type="compositionally biased region" description="Basic and acidic residues" evidence="6">
    <location>
        <begin position="807"/>
        <end position="820"/>
    </location>
</feature>
<reference evidence="8 9" key="1">
    <citation type="journal article" date="2024" name="Nat. Commun.">
        <title>Phylogenomics reveals the evolutionary origins of lichenization in chlorophyte algae.</title>
        <authorList>
            <person name="Puginier C."/>
            <person name="Libourel C."/>
            <person name="Otte J."/>
            <person name="Skaloud P."/>
            <person name="Haon M."/>
            <person name="Grisel S."/>
            <person name="Petersen M."/>
            <person name="Berrin J.G."/>
            <person name="Delaux P.M."/>
            <person name="Dal Grande F."/>
            <person name="Keller J."/>
        </authorList>
    </citation>
    <scope>NUCLEOTIDE SEQUENCE [LARGE SCALE GENOMIC DNA]</scope>
    <source>
        <strain evidence="8 9">SAG 216-7</strain>
    </source>
</reference>
<evidence type="ECO:0000256" key="6">
    <source>
        <dbReference type="SAM" id="MobiDB-lite"/>
    </source>
</evidence>
<dbReference type="CDD" id="cd21618">
    <property type="entry name" value="RRM_AtNSRA_like"/>
    <property type="match status" value="1"/>
</dbReference>
<name>A0ABR2YZS8_9CHLO</name>
<evidence type="ECO:0000256" key="3">
    <source>
        <dbReference type="ARBA" id="ARBA00022643"/>
    </source>
</evidence>
<dbReference type="Pfam" id="PF00076">
    <property type="entry name" value="RRM_1"/>
    <property type="match status" value="2"/>
</dbReference>
<feature type="region of interest" description="Disordered" evidence="6">
    <location>
        <begin position="457"/>
        <end position="540"/>
    </location>
</feature>
<evidence type="ECO:0000259" key="7">
    <source>
        <dbReference type="PROSITE" id="PS50102"/>
    </source>
</evidence>
<comment type="similarity">
    <text evidence="4">Belongs to the flavoredoxin family.</text>
</comment>
<evidence type="ECO:0000313" key="8">
    <source>
        <dbReference type="EMBL" id="KAK9917443.1"/>
    </source>
</evidence>
<evidence type="ECO:0000256" key="1">
    <source>
        <dbReference type="ARBA" id="ARBA00001917"/>
    </source>
</evidence>
<comment type="cofactor">
    <cofactor evidence="1">
        <name>FMN</name>
        <dbReference type="ChEBI" id="CHEBI:58210"/>
    </cofactor>
</comment>
<evidence type="ECO:0000313" key="9">
    <source>
        <dbReference type="Proteomes" id="UP001491310"/>
    </source>
</evidence>
<keyword evidence="9" id="KW-1185">Reference proteome</keyword>
<feature type="region of interest" description="Disordered" evidence="6">
    <location>
        <begin position="781"/>
        <end position="905"/>
    </location>
</feature>
<keyword evidence="5" id="KW-0694">RNA-binding</keyword>
<gene>
    <name evidence="8" type="ORF">WJX75_004431</name>
</gene>
<dbReference type="SMART" id="SM00903">
    <property type="entry name" value="Flavin_Reduct"/>
    <property type="match status" value="1"/>
</dbReference>
<sequence length="905" mass="98520">MDIQVLLAAAAGAAGASAFFLSSSHAGLARWLPLSRLRKKPKGLVEVRTVKNPHPDWQPGQKLPHPFESKERLELDPAQLGAALYPFVISSVVPRPIAFISSLSKEGMGNLSPYSYFGVMSHDPPFVTIGTCATSGRPNGMKDSQQNIIETGEFTLNMMSEWFLEAANHTCGNYDRGVNEIELTGLTPMPSVRVKPPRIEEAAVQLECKLRHTYDVKNGKGEVTATIIIGEVVLIHVLEAVTGKTGHGHIFVDFEKYAPEDINISRRPGEPVMSVTTAQVTSFPGQISQDEFGKLFSRLEGFLGCRIVRTGTSEPVGYIDFSNASAAGNAVSIYHGWRGWSAAGLIMKTMQPLQTAGQPLKRGREGPDVYGDPRLKQPRPSNLGLAPSNGAFGSPGPQQQNLGYSRLPNADPVGPIPGIGSSVMPAMHQQTPVQQRPQQLVQGNVSSLAFGMDTVQQSATAPRPARPAANANPNFLPLPGASATVPQPTPQQQQQQQAAREAVRAAIIQQQGSNLGPPQGYSSPGYQGQAMNGQRTGPQGMVPNELANLFPVGSSGPLTYGRPDAQFQMGGSNNALPPASMQPGSHLGGSLGQSPMQQLHQQPPQQQQQQQLPHSGQLLGQPGQLYQATGQLPPAQERPMYEDHFSAVTPERQEPIYQPAIESQTHRIVEMVQPEAEEEVLPPEANATLFLSGLPLDVTKREVAHILRPFEGFKDMRLVQKVDRSNKDVMWCFAEFSSVQLAARAMKVLQGYAVDMDDPESPVLRISYARALMNPKIREGRPVTEEARASTPLEVRVDRPQPYSDPRNPRDPRGPRDMRGPPEQYGSAQAQQYREPDLIPVDPRRDRPQPRDATPNRRKGPGPYGAAESGRGHNGPRRDRERGYGTPRGGHGPDSRRVRGPQHCR</sequence>
<keyword evidence="3" id="KW-0288">FMN</keyword>
<feature type="region of interest" description="Disordered" evidence="6">
    <location>
        <begin position="554"/>
        <end position="621"/>
    </location>
</feature>
<dbReference type="PANTHER" id="PTHR33798">
    <property type="entry name" value="FLAVOPROTEIN OXYGENASE"/>
    <property type="match status" value="1"/>
</dbReference>
<evidence type="ECO:0000256" key="5">
    <source>
        <dbReference type="PROSITE-ProRule" id="PRU00176"/>
    </source>
</evidence>
<dbReference type="SMART" id="SM00360">
    <property type="entry name" value="RRM"/>
    <property type="match status" value="2"/>
</dbReference>
<dbReference type="EMBL" id="JALJOT010000002">
    <property type="protein sequence ID" value="KAK9917443.1"/>
    <property type="molecule type" value="Genomic_DNA"/>
</dbReference>
<keyword evidence="2" id="KW-0285">Flavoprotein</keyword>
<feature type="compositionally biased region" description="Basic and acidic residues" evidence="6">
    <location>
        <begin position="362"/>
        <end position="375"/>
    </location>
</feature>
<dbReference type="SUPFAM" id="SSF54928">
    <property type="entry name" value="RNA-binding domain, RBD"/>
    <property type="match status" value="2"/>
</dbReference>
<dbReference type="InterPro" id="IPR012349">
    <property type="entry name" value="Split_barrel_FMN-bd"/>
</dbReference>
<feature type="compositionally biased region" description="Low complexity" evidence="6">
    <location>
        <begin position="459"/>
        <end position="511"/>
    </location>
</feature>
<feature type="compositionally biased region" description="Basic and acidic residues" evidence="6">
    <location>
        <begin position="834"/>
        <end position="850"/>
    </location>
</feature>
<dbReference type="PROSITE" id="PS50102">
    <property type="entry name" value="RRM"/>
    <property type="match status" value="1"/>
</dbReference>
<feature type="domain" description="RRM" evidence="7">
    <location>
        <begin position="687"/>
        <end position="771"/>
    </location>
</feature>
<dbReference type="PANTHER" id="PTHR33798:SF5">
    <property type="entry name" value="FLAVIN REDUCTASE LIKE DOMAIN-CONTAINING PROTEIN"/>
    <property type="match status" value="1"/>
</dbReference>
<feature type="region of interest" description="Disordered" evidence="6">
    <location>
        <begin position="354"/>
        <end position="405"/>
    </location>
</feature>